<dbReference type="AlphaFoldDB" id="M2XWL0"/>
<keyword evidence="6 10" id="KW-0812">Transmembrane</keyword>
<feature type="transmembrane region" description="Helical" evidence="10">
    <location>
        <begin position="95"/>
        <end position="117"/>
    </location>
</feature>
<gene>
    <name evidence="12" type="ORF">C884_02117</name>
</gene>
<feature type="transmembrane region" description="Helical" evidence="10">
    <location>
        <begin position="58"/>
        <end position="75"/>
    </location>
</feature>
<dbReference type="PIRSF" id="PIRSF006060">
    <property type="entry name" value="AA_transporter"/>
    <property type="match status" value="1"/>
</dbReference>
<organism evidence="12 13">
    <name type="scientific">Kocuria palustris PEL</name>
    <dbReference type="NCBI Taxonomy" id="1236550"/>
    <lineage>
        <taxon>Bacteria</taxon>
        <taxon>Bacillati</taxon>
        <taxon>Actinomycetota</taxon>
        <taxon>Actinomycetes</taxon>
        <taxon>Micrococcales</taxon>
        <taxon>Micrococcaceae</taxon>
        <taxon>Kocuria</taxon>
    </lineage>
</organism>
<keyword evidence="13" id="KW-1185">Reference proteome</keyword>
<comment type="caution">
    <text evidence="12">The sequence shown here is derived from an EMBL/GenBank/DDBJ whole genome shotgun (WGS) entry which is preliminary data.</text>
</comment>
<keyword evidence="7" id="KW-0029">Amino-acid transport</keyword>
<feature type="transmembrane region" description="Helical" evidence="10">
    <location>
        <begin position="344"/>
        <end position="363"/>
    </location>
</feature>
<evidence type="ECO:0000256" key="1">
    <source>
        <dbReference type="ARBA" id="ARBA00004429"/>
    </source>
</evidence>
<comment type="similarity">
    <text evidence="2">Belongs to the amino acid-polyamine-organocation (APC) superfamily. Amino acid transporter (AAT) (TC 2.A.3.1) family.</text>
</comment>
<evidence type="ECO:0000256" key="4">
    <source>
        <dbReference type="ARBA" id="ARBA00022475"/>
    </source>
</evidence>
<evidence type="ECO:0000313" key="12">
    <source>
        <dbReference type="EMBL" id="EME37203.1"/>
    </source>
</evidence>
<evidence type="ECO:0000256" key="6">
    <source>
        <dbReference type="ARBA" id="ARBA00022692"/>
    </source>
</evidence>
<feature type="domain" description="Amino acid permease/ SLC12A" evidence="11">
    <location>
        <begin position="28"/>
        <end position="462"/>
    </location>
</feature>
<feature type="transmembrane region" description="Helical" evidence="10">
    <location>
        <begin position="441"/>
        <end position="459"/>
    </location>
</feature>
<evidence type="ECO:0000313" key="13">
    <source>
        <dbReference type="Proteomes" id="UP000009877"/>
    </source>
</evidence>
<feature type="transmembrane region" description="Helical" evidence="10">
    <location>
        <begin position="294"/>
        <end position="314"/>
    </location>
</feature>
<dbReference type="Pfam" id="PF00324">
    <property type="entry name" value="AA_permease"/>
    <property type="match status" value="1"/>
</dbReference>
<keyword evidence="5" id="KW-0997">Cell inner membrane</keyword>
<dbReference type="GO" id="GO:0006865">
    <property type="term" value="P:amino acid transport"/>
    <property type="evidence" value="ECO:0007669"/>
    <property type="project" value="UniProtKB-KW"/>
</dbReference>
<feature type="transmembrane region" description="Helical" evidence="10">
    <location>
        <begin position="129"/>
        <end position="150"/>
    </location>
</feature>
<name>M2XWL0_9MICC</name>
<dbReference type="Gene3D" id="1.20.1740.10">
    <property type="entry name" value="Amino acid/polyamine transporter I"/>
    <property type="match status" value="1"/>
</dbReference>
<dbReference type="RefSeq" id="WP_006214130.1">
    <property type="nucleotide sequence ID" value="NZ_ANHZ02000005.1"/>
</dbReference>
<sequence length="482" mass="51672">MTHHDPARQPAADLAEGTELKRGLSNRHIQFIALGSAIGTGLFYGSASAISMAGPSVLLVYLIAGLAVFMVMRALGELAVRHPLPGSFGQYAARYLGPFAGYVTGWTFVFEMAVVAIADVTAFAVYMSFWFPGTPAWIWITAVILFIGAINTRNVKTFGELEFWLSSIKVLAIIAMIFGGIALMVMGVSYAPDASPGPHNLLDHGGFMPEGAWGLLASLSVVVFAFGGIETIGITAGESDDPGHAIPRAINAVPFRILLFYIMALGVIMSLVPWDSIDGETSPFVQIFDALGVPWAPSILNLVVITAAISAINADTYGAGRVLYGLAQQGHAPKVFARVSRTGVPWLTVLGMLLVLALGAVLNTVMTDVFVFIASIATFATVWVWLMILLSHLAMRRELGLRGGPESEFKVPLWPVASWAAVAFVLLVIVVLGIIPDTRMALVIGVGWLLLLGIGYLFIRGRGHARPELDDRTATNPRVRRD</sequence>
<dbReference type="GO" id="GO:0055085">
    <property type="term" value="P:transmembrane transport"/>
    <property type="evidence" value="ECO:0007669"/>
    <property type="project" value="InterPro"/>
</dbReference>
<evidence type="ECO:0000256" key="2">
    <source>
        <dbReference type="ARBA" id="ARBA00008583"/>
    </source>
</evidence>
<evidence type="ECO:0000256" key="8">
    <source>
        <dbReference type="ARBA" id="ARBA00022989"/>
    </source>
</evidence>
<comment type="subcellular location">
    <subcellularLocation>
        <location evidence="1">Cell inner membrane</location>
        <topology evidence="1">Multi-pass membrane protein</topology>
    </subcellularLocation>
</comment>
<feature type="transmembrane region" description="Helical" evidence="10">
    <location>
        <begin position="31"/>
        <end position="52"/>
    </location>
</feature>
<dbReference type="GO" id="GO:0005886">
    <property type="term" value="C:plasma membrane"/>
    <property type="evidence" value="ECO:0007669"/>
    <property type="project" value="UniProtKB-SubCell"/>
</dbReference>
<dbReference type="InterPro" id="IPR004840">
    <property type="entry name" value="Amino_acid_permease_CS"/>
</dbReference>
<evidence type="ECO:0000256" key="5">
    <source>
        <dbReference type="ARBA" id="ARBA00022519"/>
    </source>
</evidence>
<dbReference type="InterPro" id="IPR004841">
    <property type="entry name" value="AA-permease/SLC12A_dom"/>
</dbReference>
<keyword evidence="4" id="KW-1003">Cell membrane</keyword>
<dbReference type="Proteomes" id="UP000009877">
    <property type="component" value="Unassembled WGS sequence"/>
</dbReference>
<dbReference type="PANTHER" id="PTHR43495:SF4">
    <property type="entry name" value="AROMATIC AMINO ACID TRANSPORT PROTEIN AROP"/>
    <property type="match status" value="1"/>
</dbReference>
<accession>M2XWL0</accession>
<feature type="transmembrane region" description="Helical" evidence="10">
    <location>
        <begin position="411"/>
        <end position="435"/>
    </location>
</feature>
<dbReference type="EMBL" id="ANHZ02000005">
    <property type="protein sequence ID" value="EME37203.1"/>
    <property type="molecule type" value="Genomic_DNA"/>
</dbReference>
<evidence type="ECO:0000256" key="10">
    <source>
        <dbReference type="SAM" id="Phobius"/>
    </source>
</evidence>
<feature type="transmembrane region" description="Helical" evidence="10">
    <location>
        <begin position="369"/>
        <end position="390"/>
    </location>
</feature>
<evidence type="ECO:0000259" key="11">
    <source>
        <dbReference type="Pfam" id="PF00324"/>
    </source>
</evidence>
<protein>
    <submittedName>
        <fullName evidence="12">Proline-specific permease</fullName>
    </submittedName>
</protein>
<reference evidence="12 13" key="1">
    <citation type="journal article" date="2014" name="Genome Announc.">
        <title>Draft Genome Sequence of Kocuria palustris PEL.</title>
        <authorList>
            <person name="Sharma G."/>
            <person name="Khatri I."/>
            <person name="Subramanian S."/>
        </authorList>
    </citation>
    <scope>NUCLEOTIDE SEQUENCE [LARGE SCALE GENOMIC DNA]</scope>
    <source>
        <strain evidence="12 13">PEL</strain>
    </source>
</reference>
<evidence type="ECO:0000256" key="3">
    <source>
        <dbReference type="ARBA" id="ARBA00022448"/>
    </source>
</evidence>
<dbReference type="PROSITE" id="PS00218">
    <property type="entry name" value="AMINO_ACID_PERMEASE_1"/>
    <property type="match status" value="1"/>
</dbReference>
<keyword evidence="9 10" id="KW-0472">Membrane</keyword>
<keyword evidence="8 10" id="KW-1133">Transmembrane helix</keyword>
<feature type="transmembrane region" description="Helical" evidence="10">
    <location>
        <begin position="211"/>
        <end position="232"/>
    </location>
</feature>
<evidence type="ECO:0000256" key="9">
    <source>
        <dbReference type="ARBA" id="ARBA00023136"/>
    </source>
</evidence>
<dbReference type="FunFam" id="1.20.1740.10:FF:000001">
    <property type="entry name" value="Amino acid permease"/>
    <property type="match status" value="1"/>
</dbReference>
<dbReference type="PANTHER" id="PTHR43495">
    <property type="entry name" value="GABA PERMEASE"/>
    <property type="match status" value="1"/>
</dbReference>
<proteinExistence type="inferred from homology"/>
<feature type="transmembrane region" description="Helical" evidence="10">
    <location>
        <begin position="170"/>
        <end position="191"/>
    </location>
</feature>
<keyword evidence="3" id="KW-0813">Transport</keyword>
<feature type="transmembrane region" description="Helical" evidence="10">
    <location>
        <begin position="253"/>
        <end position="274"/>
    </location>
</feature>
<evidence type="ECO:0000256" key="7">
    <source>
        <dbReference type="ARBA" id="ARBA00022970"/>
    </source>
</evidence>